<dbReference type="InterPro" id="IPR007761">
    <property type="entry name" value="MtlR-like"/>
</dbReference>
<proteinExistence type="predicted"/>
<evidence type="ECO:0000313" key="2">
    <source>
        <dbReference type="Proteomes" id="UP000288892"/>
    </source>
</evidence>
<keyword evidence="2" id="KW-1185">Reference proteome</keyword>
<name>A0A444JEM4_9BACT</name>
<comment type="caution">
    <text evidence="1">The sequence shown here is derived from an EMBL/GenBank/DDBJ whole genome shotgun (WGS) entry which is preliminary data.</text>
</comment>
<dbReference type="Proteomes" id="UP000288892">
    <property type="component" value="Unassembled WGS sequence"/>
</dbReference>
<sequence>MQNNKQHFLEHPEVRLHFENIFPLIIEESDRGAILIAASQVDLALEKALKRIAPLDISSGKLKNILDYSGPLGTFSSRISIAYFFRVINKKVMEAINTLRGLRNTVAHAPKSFSLQEHQDRLTNLYNLGSGVPIGVHQWALDGLMTDTITKLLKVPDPNSPDDKKIFSEAQEVIEYISGRDDLLEMLNNKLPKWKLGLGTALMCGVIFAGADKVFSTLNSKNGDQTECD</sequence>
<accession>A0A444JEM4</accession>
<dbReference type="GO" id="GO:0045892">
    <property type="term" value="P:negative regulation of DNA-templated transcription"/>
    <property type="evidence" value="ECO:0007669"/>
    <property type="project" value="TreeGrafter"/>
</dbReference>
<reference evidence="1 2" key="1">
    <citation type="submission" date="2017-01" db="EMBL/GenBank/DDBJ databases">
        <title>The cable genome- insights into the physiology and evolution of filamentous bacteria capable of sulfide oxidation via long distance electron transfer.</title>
        <authorList>
            <person name="Schreiber L."/>
            <person name="Bjerg J.T."/>
            <person name="Boggild A."/>
            <person name="Van De Vossenberg J."/>
            <person name="Meysman F."/>
            <person name="Nielsen L.P."/>
            <person name="Schramm A."/>
            <person name="Kjeldsen K.U."/>
        </authorList>
    </citation>
    <scope>NUCLEOTIDE SEQUENCE [LARGE SCALE GENOMIC DNA]</scope>
    <source>
        <strain evidence="1">A5</strain>
    </source>
</reference>
<dbReference type="PANTHER" id="PTHR37941:SF1">
    <property type="entry name" value="FUMARASE E-RELATED"/>
    <property type="match status" value="1"/>
</dbReference>
<gene>
    <name evidence="1" type="ORF">VU01_11195</name>
</gene>
<protein>
    <recommendedName>
        <fullName evidence="3">Mannitol repressor</fullName>
    </recommendedName>
</protein>
<dbReference type="InterPro" id="IPR038026">
    <property type="entry name" value="MtlR-like_sf"/>
</dbReference>
<evidence type="ECO:0008006" key="3">
    <source>
        <dbReference type="Google" id="ProtNLM"/>
    </source>
</evidence>
<organism evidence="1 2">
    <name type="scientific">Candidatus Electrothrix marina</name>
    <dbReference type="NCBI Taxonomy" id="1859130"/>
    <lineage>
        <taxon>Bacteria</taxon>
        <taxon>Pseudomonadati</taxon>
        <taxon>Thermodesulfobacteriota</taxon>
        <taxon>Desulfobulbia</taxon>
        <taxon>Desulfobulbales</taxon>
        <taxon>Desulfobulbaceae</taxon>
        <taxon>Candidatus Electrothrix</taxon>
    </lineage>
</organism>
<dbReference type="AlphaFoldDB" id="A0A444JEM4"/>
<dbReference type="PANTHER" id="PTHR37941">
    <property type="entry name" value="FUMARASE E-RELATED"/>
    <property type="match status" value="1"/>
</dbReference>
<dbReference type="EMBL" id="MTKS01000119">
    <property type="protein sequence ID" value="RWX51541.1"/>
    <property type="molecule type" value="Genomic_DNA"/>
</dbReference>
<dbReference type="Gene3D" id="1.20.120.330">
    <property type="entry name" value="Nucleotidyltransferases domain 2"/>
    <property type="match status" value="1"/>
</dbReference>
<dbReference type="SUPFAM" id="SSF158668">
    <property type="entry name" value="MtlR-like"/>
    <property type="match status" value="1"/>
</dbReference>
<evidence type="ECO:0000313" key="1">
    <source>
        <dbReference type="EMBL" id="RWX51541.1"/>
    </source>
</evidence>